<feature type="chain" id="PRO_5029643286" description="Lipoprotein" evidence="1">
    <location>
        <begin position="27"/>
        <end position="86"/>
    </location>
</feature>
<evidence type="ECO:0000313" key="2">
    <source>
        <dbReference type="EMBL" id="BBZ27873.1"/>
    </source>
</evidence>
<dbReference type="RefSeq" id="WP_197746932.1">
    <property type="nucleotide sequence ID" value="NZ_AP022610.1"/>
</dbReference>
<keyword evidence="1" id="KW-0732">Signal</keyword>
<organism evidence="2 3">
    <name type="scientific">Mycolicibacterium madagascariense</name>
    <dbReference type="NCBI Taxonomy" id="212765"/>
    <lineage>
        <taxon>Bacteria</taxon>
        <taxon>Bacillati</taxon>
        <taxon>Actinomycetota</taxon>
        <taxon>Actinomycetes</taxon>
        <taxon>Mycobacteriales</taxon>
        <taxon>Mycobacteriaceae</taxon>
        <taxon>Mycolicibacterium</taxon>
    </lineage>
</organism>
<sequence>MMITRSVAALVISLTALVSGAGLAHAEDTVKLTELHTVDGVDYPACAYEDCSDQPTGVGLWEDHDTGNWYLTTPEKSVLVVDDTVR</sequence>
<feature type="signal peptide" evidence="1">
    <location>
        <begin position="1"/>
        <end position="26"/>
    </location>
</feature>
<proteinExistence type="predicted"/>
<accession>A0A7I7XFB9</accession>
<dbReference type="Proteomes" id="UP000466517">
    <property type="component" value="Chromosome"/>
</dbReference>
<dbReference type="AlphaFoldDB" id="A0A7I7XFB9"/>
<evidence type="ECO:0008006" key="4">
    <source>
        <dbReference type="Google" id="ProtNLM"/>
    </source>
</evidence>
<keyword evidence="3" id="KW-1185">Reference proteome</keyword>
<name>A0A7I7XFB9_9MYCO</name>
<reference evidence="2 3" key="1">
    <citation type="journal article" date="2019" name="Emerg. Microbes Infect.">
        <title>Comprehensive subspecies identification of 175 nontuberculous mycobacteria species based on 7547 genomic profiles.</title>
        <authorList>
            <person name="Matsumoto Y."/>
            <person name="Kinjo T."/>
            <person name="Motooka D."/>
            <person name="Nabeya D."/>
            <person name="Jung N."/>
            <person name="Uechi K."/>
            <person name="Horii T."/>
            <person name="Iida T."/>
            <person name="Fujita J."/>
            <person name="Nakamura S."/>
        </authorList>
    </citation>
    <scope>NUCLEOTIDE SEQUENCE [LARGE SCALE GENOMIC DNA]</scope>
    <source>
        <strain evidence="2 3">JCM 13574</strain>
    </source>
</reference>
<dbReference type="KEGG" id="mmag:MMAD_21680"/>
<protein>
    <recommendedName>
        <fullName evidence="4">Lipoprotein</fullName>
    </recommendedName>
</protein>
<gene>
    <name evidence="2" type="ORF">MMAD_21680</name>
</gene>
<evidence type="ECO:0000313" key="3">
    <source>
        <dbReference type="Proteomes" id="UP000466517"/>
    </source>
</evidence>
<dbReference type="EMBL" id="AP022610">
    <property type="protein sequence ID" value="BBZ27873.1"/>
    <property type="molecule type" value="Genomic_DNA"/>
</dbReference>
<evidence type="ECO:0000256" key="1">
    <source>
        <dbReference type="SAM" id="SignalP"/>
    </source>
</evidence>